<dbReference type="EMBL" id="VSRR010011241">
    <property type="protein sequence ID" value="MPC52910.1"/>
    <property type="molecule type" value="Genomic_DNA"/>
</dbReference>
<sequence>MVPVVRIQSLIDGCSRERKRNMTTSSQRKTEGNGRKGLRNWVLIVRVKLRETIVTPFFPGLRGHLDPVIFLPRMRTLQRPEPKNFLLQRPREFQGPRERIQSGLTWRNAKEWVGWNVKDAESGGLLDGHPLLFLLLLLSCRITRTRIPENNSAVQLPPISGAGNFIYIPPKRIFGITTYNLSIMVTCSVQCPRKVTVILNDGGGETFSGCTVKSALYEKEVLLLCSLNER</sequence>
<evidence type="ECO:0000313" key="2">
    <source>
        <dbReference type="Proteomes" id="UP000324222"/>
    </source>
</evidence>
<proteinExistence type="predicted"/>
<dbReference type="AlphaFoldDB" id="A0A5B7FYQ1"/>
<gene>
    <name evidence="1" type="ORF">E2C01_046791</name>
</gene>
<protein>
    <submittedName>
        <fullName evidence="1">Uncharacterized protein</fullName>
    </submittedName>
</protein>
<organism evidence="1 2">
    <name type="scientific">Portunus trituberculatus</name>
    <name type="common">Swimming crab</name>
    <name type="synonym">Neptunus trituberculatus</name>
    <dbReference type="NCBI Taxonomy" id="210409"/>
    <lineage>
        <taxon>Eukaryota</taxon>
        <taxon>Metazoa</taxon>
        <taxon>Ecdysozoa</taxon>
        <taxon>Arthropoda</taxon>
        <taxon>Crustacea</taxon>
        <taxon>Multicrustacea</taxon>
        <taxon>Malacostraca</taxon>
        <taxon>Eumalacostraca</taxon>
        <taxon>Eucarida</taxon>
        <taxon>Decapoda</taxon>
        <taxon>Pleocyemata</taxon>
        <taxon>Brachyura</taxon>
        <taxon>Eubrachyura</taxon>
        <taxon>Portunoidea</taxon>
        <taxon>Portunidae</taxon>
        <taxon>Portuninae</taxon>
        <taxon>Portunus</taxon>
    </lineage>
</organism>
<accession>A0A5B7FYQ1</accession>
<name>A0A5B7FYQ1_PORTR</name>
<keyword evidence="2" id="KW-1185">Reference proteome</keyword>
<reference evidence="1 2" key="1">
    <citation type="submission" date="2019-05" db="EMBL/GenBank/DDBJ databases">
        <title>Another draft genome of Portunus trituberculatus and its Hox gene families provides insights of decapod evolution.</title>
        <authorList>
            <person name="Jeong J.-H."/>
            <person name="Song I."/>
            <person name="Kim S."/>
            <person name="Choi T."/>
            <person name="Kim D."/>
            <person name="Ryu S."/>
            <person name="Kim W."/>
        </authorList>
    </citation>
    <scope>NUCLEOTIDE SEQUENCE [LARGE SCALE GENOMIC DNA]</scope>
    <source>
        <tissue evidence="1">Muscle</tissue>
    </source>
</reference>
<evidence type="ECO:0000313" key="1">
    <source>
        <dbReference type="EMBL" id="MPC52910.1"/>
    </source>
</evidence>
<dbReference type="Proteomes" id="UP000324222">
    <property type="component" value="Unassembled WGS sequence"/>
</dbReference>
<comment type="caution">
    <text evidence="1">The sequence shown here is derived from an EMBL/GenBank/DDBJ whole genome shotgun (WGS) entry which is preliminary data.</text>
</comment>